<dbReference type="PANTHER" id="PTHR33420">
    <property type="entry name" value="FIMBRIAL SUBUNIT ELFA-RELATED"/>
    <property type="match status" value="1"/>
</dbReference>
<sequence length="177" mass="19704">MLKKWLAYTCIIFMSSWSAFSLANDLKVKGTLVNAPCTIAPEDKNVEINFGDIRLLDIYERGFEFSKKELILVISECDLSIAQKLKVKFIGTPHHQLAGFLSLDGSDTNPGLGIGFETIDGKPVLLNENTDLILIEKNGRNELKFNTFLKASQDAINNKSIKPGRFSAAATFLIQYE</sequence>
<feature type="signal peptide" evidence="1">
    <location>
        <begin position="1"/>
        <end position="23"/>
    </location>
</feature>
<name>A0AAI9MY97_PROST</name>
<dbReference type="SUPFAM" id="SSF49401">
    <property type="entry name" value="Bacterial adhesins"/>
    <property type="match status" value="1"/>
</dbReference>
<gene>
    <name evidence="3" type="ORF">JRA39_003363</name>
</gene>
<reference evidence="3" key="1">
    <citation type="submission" date="2024-02" db="EMBL/GenBank/DDBJ databases">
        <authorList>
            <consortium name="Clinical and Environmental Microbiology Branch: Whole genome sequencing antimicrobial resistance pathogens in the healthcare setting"/>
        </authorList>
    </citation>
    <scope>NUCLEOTIDE SEQUENCE</scope>
    <source>
        <strain evidence="3">2020GO-00142</strain>
    </source>
</reference>
<feature type="domain" description="Fimbrial-type adhesion" evidence="2">
    <location>
        <begin position="27"/>
        <end position="176"/>
    </location>
</feature>
<feature type="chain" id="PRO_5042495376" evidence="1">
    <location>
        <begin position="24"/>
        <end position="177"/>
    </location>
</feature>
<dbReference type="InterPro" id="IPR008966">
    <property type="entry name" value="Adhesion_dom_sf"/>
</dbReference>
<evidence type="ECO:0000313" key="3">
    <source>
        <dbReference type="EMBL" id="EMP9434264.1"/>
    </source>
</evidence>
<dbReference type="Pfam" id="PF00419">
    <property type="entry name" value="Fimbrial"/>
    <property type="match status" value="1"/>
</dbReference>
<keyword evidence="1" id="KW-0732">Signal</keyword>
<dbReference type="Gene3D" id="2.60.40.1090">
    <property type="entry name" value="Fimbrial-type adhesion domain"/>
    <property type="match status" value="1"/>
</dbReference>
<dbReference type="InterPro" id="IPR050263">
    <property type="entry name" value="Bact_Fimbrial_Adh_Pro"/>
</dbReference>
<evidence type="ECO:0000259" key="2">
    <source>
        <dbReference type="Pfam" id="PF00419"/>
    </source>
</evidence>
<organism evidence="3">
    <name type="scientific">Providencia stuartii</name>
    <dbReference type="NCBI Taxonomy" id="588"/>
    <lineage>
        <taxon>Bacteria</taxon>
        <taxon>Pseudomonadati</taxon>
        <taxon>Pseudomonadota</taxon>
        <taxon>Gammaproteobacteria</taxon>
        <taxon>Enterobacterales</taxon>
        <taxon>Morganellaceae</taxon>
        <taxon>Providencia</taxon>
    </lineage>
</organism>
<evidence type="ECO:0000256" key="1">
    <source>
        <dbReference type="SAM" id="SignalP"/>
    </source>
</evidence>
<dbReference type="AlphaFoldDB" id="A0AAI9MY97"/>
<dbReference type="PANTHER" id="PTHR33420:SF9">
    <property type="entry name" value="MINOR FIMBRIAL SUBUNIT"/>
    <property type="match status" value="1"/>
</dbReference>
<comment type="caution">
    <text evidence="3">The sequence shown here is derived from an EMBL/GenBank/DDBJ whole genome shotgun (WGS) entry which is preliminary data.</text>
</comment>
<dbReference type="EMBL" id="AAZDVE040000032">
    <property type="protein sequence ID" value="EMP9434264.1"/>
    <property type="molecule type" value="Genomic_DNA"/>
</dbReference>
<dbReference type="GO" id="GO:0043709">
    <property type="term" value="P:cell adhesion involved in single-species biofilm formation"/>
    <property type="evidence" value="ECO:0007669"/>
    <property type="project" value="TreeGrafter"/>
</dbReference>
<dbReference type="GO" id="GO:0009289">
    <property type="term" value="C:pilus"/>
    <property type="evidence" value="ECO:0007669"/>
    <property type="project" value="InterPro"/>
</dbReference>
<accession>A0AAI9MY97</accession>
<dbReference type="InterPro" id="IPR000259">
    <property type="entry name" value="Adhesion_dom_fimbrial"/>
</dbReference>
<dbReference type="InterPro" id="IPR036937">
    <property type="entry name" value="Adhesion_dom_fimbrial_sf"/>
</dbReference>
<proteinExistence type="predicted"/>
<protein>
    <submittedName>
        <fullName evidence="3">Type 1 fimbrial protein</fullName>
    </submittedName>
</protein>